<gene>
    <name evidence="1" type="ORF">L2764_16875</name>
</gene>
<sequence>MITRVNYEFEAIKNSEGEFTCGAAAEIPVTHQSNRSFEQQRESTFQQGYQYQPFDAAQADVIFQQSYERNFVSGHNQYVENMRIQFDLMRQSMLDQMESFTFVKNMSK</sequence>
<comment type="caution">
    <text evidence="1">The sequence shown here is derived from an EMBL/GenBank/DDBJ whole genome shotgun (WGS) entry which is preliminary data.</text>
</comment>
<protein>
    <submittedName>
        <fullName evidence="1">Uncharacterized protein</fullName>
    </submittedName>
</protein>
<dbReference type="RefSeq" id="WP_248941452.1">
    <property type="nucleotide sequence ID" value="NZ_JAKIKS010000073.1"/>
</dbReference>
<evidence type="ECO:0000313" key="2">
    <source>
        <dbReference type="Proteomes" id="UP001203423"/>
    </source>
</evidence>
<dbReference type="EMBL" id="JAKIKS010000073">
    <property type="protein sequence ID" value="MCL1126102.1"/>
    <property type="molecule type" value="Genomic_DNA"/>
</dbReference>
<organism evidence="1 2">
    <name type="scientific">Shewanella surugensis</name>
    <dbReference type="NCBI Taxonomy" id="212020"/>
    <lineage>
        <taxon>Bacteria</taxon>
        <taxon>Pseudomonadati</taxon>
        <taxon>Pseudomonadota</taxon>
        <taxon>Gammaproteobacteria</taxon>
        <taxon>Alteromonadales</taxon>
        <taxon>Shewanellaceae</taxon>
        <taxon>Shewanella</taxon>
    </lineage>
</organism>
<evidence type="ECO:0000313" key="1">
    <source>
        <dbReference type="EMBL" id="MCL1126102.1"/>
    </source>
</evidence>
<keyword evidence="2" id="KW-1185">Reference proteome</keyword>
<name>A0ABT0LFJ3_9GAMM</name>
<reference evidence="1 2" key="1">
    <citation type="submission" date="2022-01" db="EMBL/GenBank/DDBJ databases">
        <title>Whole genome-based taxonomy of the Shewanellaceae.</title>
        <authorList>
            <person name="Martin-Rodriguez A.J."/>
        </authorList>
    </citation>
    <scope>NUCLEOTIDE SEQUENCE [LARGE SCALE GENOMIC DNA]</scope>
    <source>
        <strain evidence="1 2">DSM 17177</strain>
    </source>
</reference>
<dbReference type="Proteomes" id="UP001203423">
    <property type="component" value="Unassembled WGS sequence"/>
</dbReference>
<proteinExistence type="predicted"/>
<accession>A0ABT0LFJ3</accession>